<dbReference type="InterPro" id="IPR036515">
    <property type="entry name" value="Transposase_17_sf"/>
</dbReference>
<protein>
    <recommendedName>
        <fullName evidence="1">Transposase IS200-like domain-containing protein</fullName>
    </recommendedName>
</protein>
<dbReference type="GO" id="GO:0006313">
    <property type="term" value="P:DNA transposition"/>
    <property type="evidence" value="ECO:0007669"/>
    <property type="project" value="InterPro"/>
</dbReference>
<dbReference type="GO" id="GO:0004803">
    <property type="term" value="F:transposase activity"/>
    <property type="evidence" value="ECO:0007669"/>
    <property type="project" value="InterPro"/>
</dbReference>
<gene>
    <name evidence="2" type="ordered locus">Runsl_2894</name>
</gene>
<dbReference type="InterPro" id="IPR002686">
    <property type="entry name" value="Transposase_17"/>
</dbReference>
<dbReference type="EMBL" id="CP002859">
    <property type="protein sequence ID" value="AEI49282.1"/>
    <property type="molecule type" value="Genomic_DNA"/>
</dbReference>
<proteinExistence type="predicted"/>
<name>A0A7U3ZLC2_RUNSL</name>
<organism evidence="2 3">
    <name type="scientific">Runella slithyformis (strain ATCC 29530 / DSM 19594 / LMG 11500 / NCIMB 11436 / LSU 4)</name>
    <dbReference type="NCBI Taxonomy" id="761193"/>
    <lineage>
        <taxon>Bacteria</taxon>
        <taxon>Pseudomonadati</taxon>
        <taxon>Bacteroidota</taxon>
        <taxon>Cytophagia</taxon>
        <taxon>Cytophagales</taxon>
        <taxon>Spirosomataceae</taxon>
        <taxon>Runella</taxon>
    </lineage>
</organism>
<dbReference type="SMART" id="SM01321">
    <property type="entry name" value="Y1_Tnp"/>
    <property type="match status" value="1"/>
</dbReference>
<dbReference type="InterPro" id="IPR052715">
    <property type="entry name" value="RAYT_transposase"/>
</dbReference>
<evidence type="ECO:0000259" key="1">
    <source>
        <dbReference type="SMART" id="SM01321"/>
    </source>
</evidence>
<dbReference type="KEGG" id="rsi:Runsl_2894"/>
<dbReference type="Gene3D" id="3.30.70.1290">
    <property type="entry name" value="Transposase IS200-like"/>
    <property type="match status" value="1"/>
</dbReference>
<accession>A0A7U3ZLC2</accession>
<dbReference type="AlphaFoldDB" id="A0A7U3ZLC2"/>
<dbReference type="PANTHER" id="PTHR36966">
    <property type="entry name" value="REP-ASSOCIATED TYROSINE TRANSPOSASE"/>
    <property type="match status" value="1"/>
</dbReference>
<dbReference type="SUPFAM" id="SSF143422">
    <property type="entry name" value="Transposase IS200-like"/>
    <property type="match status" value="1"/>
</dbReference>
<dbReference type="Proteomes" id="UP000000493">
    <property type="component" value="Chromosome"/>
</dbReference>
<reference evidence="2 3" key="2">
    <citation type="journal article" date="2012" name="Stand. Genomic Sci.">
        <title>Complete genome sequence of the aquatic bacterium Runella slithyformis type strain (LSU 4(T)).</title>
        <authorList>
            <person name="Copeland A."/>
            <person name="Zhang X."/>
            <person name="Misra M."/>
            <person name="Lapidus A."/>
            <person name="Nolan M."/>
            <person name="Lucas S."/>
            <person name="Deshpande S."/>
            <person name="Cheng J.F."/>
            <person name="Tapia R."/>
            <person name="Goodwin L.A."/>
            <person name="Pitluck S."/>
            <person name="Liolios K."/>
            <person name="Pagani I."/>
            <person name="Ivanova N."/>
            <person name="Mikhailova N."/>
            <person name="Pati A."/>
            <person name="Chen A."/>
            <person name="Palaniappan K."/>
            <person name="Land M."/>
            <person name="Hauser L."/>
            <person name="Pan C."/>
            <person name="Jeffries C.D."/>
            <person name="Detter J.C."/>
            <person name="Brambilla E.M."/>
            <person name="Rohde M."/>
            <person name="Djao O.D."/>
            <person name="Goker M."/>
            <person name="Sikorski J."/>
            <person name="Tindall B.J."/>
            <person name="Woyke T."/>
            <person name="Bristow J."/>
            <person name="Eisen J.A."/>
            <person name="Markowitz V."/>
            <person name="Hugenholtz P."/>
            <person name="Kyrpides N.C."/>
            <person name="Klenk H.P."/>
            <person name="Mavromatis K."/>
        </authorList>
    </citation>
    <scope>NUCLEOTIDE SEQUENCE [LARGE SCALE GENOMIC DNA]</scope>
    <source>
        <strain evidence="3">ATCC 29530 / DSM 19594 / LMG 11500 / NCIMB 11436 / LSU 4</strain>
    </source>
</reference>
<dbReference type="PANTHER" id="PTHR36966:SF1">
    <property type="entry name" value="REP-ASSOCIATED TYROSINE TRANSPOSASE"/>
    <property type="match status" value="1"/>
</dbReference>
<keyword evidence="3" id="KW-1185">Reference proteome</keyword>
<sequence>MNPHYIQFFTATILWWKKLLQPDKYKQIIIDSMRFLVNDKRVKIYGFVIMPNHIHLIWRIQENHFLEDVQRDFLKYTAQQIKFDLQAHHPQVLATFEVNLKDRKYQFWERNPLSIDLFDRKTVEQKLVYIHNNPLQEKWNLAVHPSNYHYSSFQFYETLVDDFGFLTHYREDY</sequence>
<evidence type="ECO:0000313" key="2">
    <source>
        <dbReference type="EMBL" id="AEI49282.1"/>
    </source>
</evidence>
<evidence type="ECO:0000313" key="3">
    <source>
        <dbReference type="Proteomes" id="UP000000493"/>
    </source>
</evidence>
<dbReference type="RefSeq" id="WP_013928591.1">
    <property type="nucleotide sequence ID" value="NC_015703.1"/>
</dbReference>
<reference evidence="3" key="1">
    <citation type="submission" date="2011-06" db="EMBL/GenBank/DDBJ databases">
        <title>The complete genome of chromosome of Runella slithyformis DSM 19594.</title>
        <authorList>
            <consortium name="US DOE Joint Genome Institute (JGI-PGF)"/>
            <person name="Lucas S."/>
            <person name="Han J."/>
            <person name="Lapidus A."/>
            <person name="Bruce D."/>
            <person name="Goodwin L."/>
            <person name="Pitluck S."/>
            <person name="Peters L."/>
            <person name="Kyrpides N."/>
            <person name="Mavromatis K."/>
            <person name="Ivanova N."/>
            <person name="Ovchinnikova G."/>
            <person name="Zhang X."/>
            <person name="Misra M."/>
            <person name="Detter J.C."/>
            <person name="Tapia R."/>
            <person name="Han C."/>
            <person name="Land M."/>
            <person name="Hauser L."/>
            <person name="Markowitz V."/>
            <person name="Cheng J.-F."/>
            <person name="Hugenholtz P."/>
            <person name="Woyke T."/>
            <person name="Wu D."/>
            <person name="Tindall B."/>
            <person name="Faehrich R."/>
            <person name="Brambilla E."/>
            <person name="Klenk H.-P."/>
            <person name="Eisen J.A."/>
        </authorList>
    </citation>
    <scope>NUCLEOTIDE SEQUENCE [LARGE SCALE GENOMIC DNA]</scope>
    <source>
        <strain evidence="3">ATCC 29530 / DSM 19594 / LMG 11500 / NCIMB 11436 / LSU 4</strain>
    </source>
</reference>
<dbReference type="GO" id="GO:0043565">
    <property type="term" value="F:sequence-specific DNA binding"/>
    <property type="evidence" value="ECO:0007669"/>
    <property type="project" value="TreeGrafter"/>
</dbReference>
<feature type="domain" description="Transposase IS200-like" evidence="1">
    <location>
        <begin position="2"/>
        <end position="133"/>
    </location>
</feature>